<evidence type="ECO:0008006" key="4">
    <source>
        <dbReference type="Google" id="ProtNLM"/>
    </source>
</evidence>
<evidence type="ECO:0000313" key="2">
    <source>
        <dbReference type="EMBL" id="QHJ12348.1"/>
    </source>
</evidence>
<proteinExistence type="predicted"/>
<dbReference type="Proteomes" id="UP000464524">
    <property type="component" value="Chromosome"/>
</dbReference>
<dbReference type="EMBL" id="CP047656">
    <property type="protein sequence ID" value="QHJ12348.1"/>
    <property type="molecule type" value="Genomic_DNA"/>
</dbReference>
<organism evidence="2 3">
    <name type="scientific">Paraglaciecola mesophila</name>
    <dbReference type="NCBI Taxonomy" id="197222"/>
    <lineage>
        <taxon>Bacteria</taxon>
        <taxon>Pseudomonadati</taxon>
        <taxon>Pseudomonadota</taxon>
        <taxon>Gammaproteobacteria</taxon>
        <taxon>Alteromonadales</taxon>
        <taxon>Alteromonadaceae</taxon>
        <taxon>Paraglaciecola</taxon>
    </lineage>
</organism>
<evidence type="ECO:0000256" key="1">
    <source>
        <dbReference type="SAM" id="SignalP"/>
    </source>
</evidence>
<dbReference type="AlphaFoldDB" id="A0A857JM09"/>
<feature type="chain" id="PRO_5032349937" description="Orphan protein" evidence="1">
    <location>
        <begin position="33"/>
        <end position="119"/>
    </location>
</feature>
<reference evidence="2 3" key="1">
    <citation type="submission" date="2019-12" db="EMBL/GenBank/DDBJ databases">
        <title>Genome sequencing and assembly of endphytes of Porphyra tenera.</title>
        <authorList>
            <person name="Park J.M."/>
            <person name="Shin R."/>
            <person name="Jo S.H."/>
        </authorList>
    </citation>
    <scope>NUCLEOTIDE SEQUENCE [LARGE SCALE GENOMIC DNA]</scope>
    <source>
        <strain evidence="2 3">GPM4</strain>
    </source>
</reference>
<feature type="signal peptide" evidence="1">
    <location>
        <begin position="1"/>
        <end position="32"/>
    </location>
</feature>
<name>A0A857JM09_9ALTE</name>
<dbReference type="RefSeq" id="WP_201751593.1">
    <property type="nucleotide sequence ID" value="NZ_CP047656.1"/>
</dbReference>
<keyword evidence="1" id="KW-0732">Signal</keyword>
<dbReference type="KEGG" id="pmes:FX988_02605"/>
<evidence type="ECO:0000313" key="3">
    <source>
        <dbReference type="Proteomes" id="UP000464524"/>
    </source>
</evidence>
<protein>
    <recommendedName>
        <fullName evidence="4">Orphan protein</fullName>
    </recommendedName>
</protein>
<sequence length="119" mass="14468">MLNFNSSPQKSLLTSQVLLSICCMLLSFFTFAQEESEEDALARMQAQLNGEVMSRPFLAERPKEVDNYIESMLKKNVKPPEYQGTYWRRGYTCRDLLRYDWTQYRNCRYYHRYYGRYYY</sequence>
<accession>A0A857JM09</accession>
<gene>
    <name evidence="2" type="ORF">FX988_02605</name>
</gene>
<keyword evidence="3" id="KW-1185">Reference proteome</keyword>